<reference evidence="7" key="1">
    <citation type="journal article" date="2022" name="Front. Microbiol.">
        <title>Mirubactin C rescues the lethal effect of cell wall biosynthesis mutations in Bacillus subtilis.</title>
        <authorList>
            <person name="Kepplinger B."/>
            <person name="Wen X."/>
            <person name="Tyler A.R."/>
            <person name="Kim B.Y."/>
            <person name="Brown J."/>
            <person name="Banks P."/>
            <person name="Dashti Y."/>
            <person name="Mackenzie E.S."/>
            <person name="Wills C."/>
            <person name="Kawai Y."/>
            <person name="Waldron K.J."/>
            <person name="Allenby N.E.E."/>
            <person name="Wu L.J."/>
            <person name="Hall M.J."/>
            <person name="Errington J."/>
        </authorList>
    </citation>
    <scope>NUCLEOTIDE SEQUENCE</scope>
    <source>
        <strain evidence="7">MDA8-470</strain>
    </source>
</reference>
<evidence type="ECO:0000313" key="7">
    <source>
        <dbReference type="EMBL" id="UZK58007.1"/>
    </source>
</evidence>
<dbReference type="InterPro" id="IPR007867">
    <property type="entry name" value="GMC_OxRtase_C"/>
</dbReference>
<feature type="domain" description="Glucose-methanol-choline oxidoreductase C-terminal" evidence="6">
    <location>
        <begin position="330"/>
        <end position="469"/>
    </location>
</feature>
<evidence type="ECO:0000256" key="2">
    <source>
        <dbReference type="ARBA" id="ARBA00010790"/>
    </source>
</evidence>
<dbReference type="InterPro" id="IPR036188">
    <property type="entry name" value="FAD/NAD-bd_sf"/>
</dbReference>
<dbReference type="Gene3D" id="3.30.410.40">
    <property type="match status" value="1"/>
</dbReference>
<accession>A0ABY6Q186</accession>
<dbReference type="SUPFAM" id="SSF54373">
    <property type="entry name" value="FAD-linked reductases, C-terminal domain"/>
    <property type="match status" value="1"/>
</dbReference>
<proteinExistence type="inferred from homology"/>
<organism evidence="7 8">
    <name type="scientific">Streptomyces drozdowiczii</name>
    <dbReference type="NCBI Taxonomy" id="202862"/>
    <lineage>
        <taxon>Bacteria</taxon>
        <taxon>Bacillati</taxon>
        <taxon>Actinomycetota</taxon>
        <taxon>Actinomycetes</taxon>
        <taxon>Kitasatosporales</taxon>
        <taxon>Streptomycetaceae</taxon>
        <taxon>Streptomyces</taxon>
    </lineage>
</organism>
<keyword evidence="8" id="KW-1185">Reference proteome</keyword>
<feature type="domain" description="Glucose-methanol-choline oxidoreductase N-terminal" evidence="5">
    <location>
        <begin position="6"/>
        <end position="267"/>
    </location>
</feature>
<evidence type="ECO:0000256" key="4">
    <source>
        <dbReference type="ARBA" id="ARBA00022827"/>
    </source>
</evidence>
<name>A0ABY6Q186_9ACTN</name>
<comment type="cofactor">
    <cofactor evidence="1">
        <name>FAD</name>
        <dbReference type="ChEBI" id="CHEBI:57692"/>
    </cofactor>
</comment>
<dbReference type="Gene3D" id="3.50.50.60">
    <property type="entry name" value="FAD/NAD(P)-binding domain"/>
    <property type="match status" value="1"/>
</dbReference>
<evidence type="ECO:0000259" key="6">
    <source>
        <dbReference type="Pfam" id="PF05199"/>
    </source>
</evidence>
<dbReference type="PANTHER" id="PTHR11552:SF147">
    <property type="entry name" value="CHOLINE DEHYDROGENASE, MITOCHONDRIAL"/>
    <property type="match status" value="1"/>
</dbReference>
<dbReference type="PIRSF" id="PIRSF000137">
    <property type="entry name" value="Alcohol_oxidase"/>
    <property type="match status" value="1"/>
</dbReference>
<dbReference type="SUPFAM" id="SSF51905">
    <property type="entry name" value="FAD/NAD(P)-binding domain"/>
    <property type="match status" value="1"/>
</dbReference>
<evidence type="ECO:0000256" key="3">
    <source>
        <dbReference type="ARBA" id="ARBA00022630"/>
    </source>
</evidence>
<dbReference type="Pfam" id="PF05199">
    <property type="entry name" value="GMC_oxred_C"/>
    <property type="match status" value="1"/>
</dbReference>
<comment type="similarity">
    <text evidence="2">Belongs to the GMC oxidoreductase family.</text>
</comment>
<dbReference type="EMBL" id="CP098740">
    <property type="protein sequence ID" value="UZK58007.1"/>
    <property type="molecule type" value="Genomic_DNA"/>
</dbReference>
<keyword evidence="3" id="KW-0285">Flavoprotein</keyword>
<dbReference type="Pfam" id="PF00732">
    <property type="entry name" value="GMC_oxred_N"/>
    <property type="match status" value="1"/>
</dbReference>
<dbReference type="InterPro" id="IPR012132">
    <property type="entry name" value="GMC_OxRdtase"/>
</dbReference>
<evidence type="ECO:0000256" key="1">
    <source>
        <dbReference type="ARBA" id="ARBA00001974"/>
    </source>
</evidence>
<protein>
    <submittedName>
        <fullName evidence="7">GMC family oxidoreductase</fullName>
    </submittedName>
</protein>
<dbReference type="RefSeq" id="WP_265546523.1">
    <property type="nucleotide sequence ID" value="NZ_CP098740.1"/>
</dbReference>
<keyword evidence="4" id="KW-0274">FAD</keyword>
<sequence>MSPRPDVIVVGAGSAGCVVASRLSEDPDRSVLLLEGGPDRRAPGLARAIASRNGIGIFAHHRAFWPDQRATHLAGGRLGWYLRGYGIGGSSSVNSMLALPGLPRDYDRWADELGCTGWSWADVRPWFEALKPRLTASTDAELTPLDSALLASAAELGLKRDLDTFDDPSDGAGVLLRNATPHGRHSSAEDWLRPARDRPNLTVRPDTPVERLLFDGTRCVGVRTATGEELHADEVVLSAGVIGSPAVLLRSGVDRPGIGHHLRDHPAVSVGLVLRPAYREARADLPCIGTVLRTSSGAGDGDIHLLPMHGDSSGSGEVHGVLMAALMTSRSDGTVRLDPDDPSGPPRIDLRMLEDPADRRAMHEALRCLVRALRSSAFAEVVEAVRVDDRGSDLTALLDEDFADAWLPDHVGDYFHATGTCRMGPASDPGSVVDLQGRVHGHTGLRVIDASVMPDTPSANTHTPTVMIAERLSAALRGLPW</sequence>
<evidence type="ECO:0000313" key="8">
    <source>
        <dbReference type="Proteomes" id="UP001164963"/>
    </source>
</evidence>
<dbReference type="Proteomes" id="UP001164963">
    <property type="component" value="Chromosome"/>
</dbReference>
<dbReference type="PANTHER" id="PTHR11552">
    <property type="entry name" value="GLUCOSE-METHANOL-CHOLINE GMC OXIDOREDUCTASE"/>
    <property type="match status" value="1"/>
</dbReference>
<dbReference type="InterPro" id="IPR000172">
    <property type="entry name" value="GMC_OxRdtase_N"/>
</dbReference>
<dbReference type="PROSITE" id="PS51257">
    <property type="entry name" value="PROKAR_LIPOPROTEIN"/>
    <property type="match status" value="1"/>
</dbReference>
<gene>
    <name evidence="7" type="ORF">NEH16_31460</name>
</gene>
<evidence type="ECO:0000259" key="5">
    <source>
        <dbReference type="Pfam" id="PF00732"/>
    </source>
</evidence>